<dbReference type="Pfam" id="PF07714">
    <property type="entry name" value="PK_Tyr_Ser-Thr"/>
    <property type="match status" value="1"/>
</dbReference>
<evidence type="ECO:0000256" key="17">
    <source>
        <dbReference type="ARBA" id="ARBA00047951"/>
    </source>
</evidence>
<dbReference type="Gene3D" id="1.10.510.10">
    <property type="entry name" value="Transferase(Phosphotransferase) domain 1"/>
    <property type="match status" value="1"/>
</dbReference>
<comment type="subcellular location">
    <subcellularLocation>
        <location evidence="1">Membrane</location>
        <topology evidence="1">Single-pass type I membrane protein</topology>
    </subcellularLocation>
</comment>
<evidence type="ECO:0000256" key="14">
    <source>
        <dbReference type="ARBA" id="ARBA00023157"/>
    </source>
</evidence>
<dbReference type="GO" id="GO:0005509">
    <property type="term" value="F:calcium ion binding"/>
    <property type="evidence" value="ECO:0007669"/>
    <property type="project" value="InterPro"/>
</dbReference>
<sequence>MPPTPFWTNSTIQITNISLKGQMRVLQFIAKDCYSQNGTRVLYHDPWIIVPLGFMDDPINGSCSGFGCCQIPIPKQVRTVNVTLGSFDNFTNVSDFNNCGYAFLAEESAFTFSASSLSNLRNEEMLPMVVDWAVGEGTCKEAQNNISSYACKSENSYCYEPNNGYGYRCHCKDGYQGNPYLYDGCKDTDECQDPSLNDCEHKCKNTLGSFRCICPEGHHGDGKKRKRLIQLLCIRIAIGVSVLMLAGCCLYLELNRRKLVTMKRKFFLQNGGLLLQEQLIRKEKSTDTAKIFTSAELKKATNNFHNSRIIGQGGFGTVYKGFLSDNRIVAIKKSKQVDPNQVEQFINEVIVLSQINHKNVVRLLGCCLESQVPLLVYEFINNGTLFEHINNKTKACFLSWDKRLIIAAEAARVLAYLNSAASPPIIHRDVKSANILLDNNFTAKVSDFGASRLVPIDQTQLSTVVQGTFGYLDPEYMQTNQLTGKSDVYSFGVVLVELLTGKKALSYDRPEEERSLANYFLSTLKQSNLLQFLDDNIVCEGNIEELTSVATLAKRCLHVKGEHRPSMKEVAMELEGLRLAGKHSWNQTEPIEEESESLLSGRMNAFAIANGDGNSSIATGYDSIRDHITLPVVVGRGIMSEVI</sequence>
<dbReference type="PROSITE" id="PS01187">
    <property type="entry name" value="EGF_CA"/>
    <property type="match status" value="1"/>
</dbReference>
<keyword evidence="12 21" id="KW-1133">Transmembrane helix</keyword>
<evidence type="ECO:0000259" key="23">
    <source>
        <dbReference type="PROSITE" id="PS50026"/>
    </source>
</evidence>
<keyword evidence="14" id="KW-1015">Disulfide bond</keyword>
<evidence type="ECO:0000256" key="18">
    <source>
        <dbReference type="ARBA" id="ARBA00058961"/>
    </source>
</evidence>
<evidence type="ECO:0000256" key="3">
    <source>
        <dbReference type="ARBA" id="ARBA00022536"/>
    </source>
</evidence>
<dbReference type="InterPro" id="IPR017441">
    <property type="entry name" value="Protein_kinase_ATP_BS"/>
</dbReference>
<evidence type="ECO:0000256" key="21">
    <source>
        <dbReference type="SAM" id="Phobius"/>
    </source>
</evidence>
<dbReference type="PANTHER" id="PTHR27005:SF470">
    <property type="entry name" value="ASSOCIATED KINASE-LIKE PROTEIN, PUTATIVE-RELATED"/>
    <property type="match status" value="1"/>
</dbReference>
<dbReference type="PROSITE" id="PS50011">
    <property type="entry name" value="PROTEIN_KINASE_DOM"/>
    <property type="match status" value="1"/>
</dbReference>
<dbReference type="Gramene" id="OE9A113873T1">
    <property type="protein sequence ID" value="OE9A113873C1"/>
    <property type="gene ID" value="OE9A113873"/>
</dbReference>
<feature type="binding site" evidence="20">
    <location>
        <position position="333"/>
    </location>
    <ligand>
        <name>ATP</name>
        <dbReference type="ChEBI" id="CHEBI:30616"/>
    </ligand>
</feature>
<dbReference type="SUPFAM" id="SSF56112">
    <property type="entry name" value="Protein kinase-like (PK-like)"/>
    <property type="match status" value="1"/>
</dbReference>
<keyword evidence="13 21" id="KW-0472">Membrane</keyword>
<feature type="domain" description="Protein kinase" evidence="22">
    <location>
        <begin position="304"/>
        <end position="586"/>
    </location>
</feature>
<dbReference type="Pfam" id="PF07645">
    <property type="entry name" value="EGF_CA"/>
    <property type="match status" value="1"/>
</dbReference>
<dbReference type="InterPro" id="IPR045274">
    <property type="entry name" value="WAK-like"/>
</dbReference>
<evidence type="ECO:0000256" key="7">
    <source>
        <dbReference type="ARBA" id="ARBA00022729"/>
    </source>
</evidence>
<accession>A0A8S0RSH0</accession>
<dbReference type="CDD" id="cd00054">
    <property type="entry name" value="EGF_CA"/>
    <property type="match status" value="1"/>
</dbReference>
<evidence type="ECO:0000256" key="10">
    <source>
        <dbReference type="ARBA" id="ARBA00022777"/>
    </source>
</evidence>
<keyword evidence="25" id="KW-1185">Reference proteome</keyword>
<keyword evidence="8" id="KW-0677">Repeat</keyword>
<dbReference type="Pfam" id="PF08488">
    <property type="entry name" value="WAK"/>
    <property type="match status" value="1"/>
</dbReference>
<evidence type="ECO:0000313" key="25">
    <source>
        <dbReference type="Proteomes" id="UP000594638"/>
    </source>
</evidence>
<dbReference type="PROSITE" id="PS50026">
    <property type="entry name" value="EGF_3"/>
    <property type="match status" value="1"/>
</dbReference>
<dbReference type="SMART" id="SM00179">
    <property type="entry name" value="EGF_CA"/>
    <property type="match status" value="1"/>
</dbReference>
<dbReference type="InterPro" id="IPR000719">
    <property type="entry name" value="Prot_kinase_dom"/>
</dbReference>
<evidence type="ECO:0000256" key="15">
    <source>
        <dbReference type="ARBA" id="ARBA00023180"/>
    </source>
</evidence>
<keyword evidence="5" id="KW-0808">Transferase</keyword>
<dbReference type="FunFam" id="2.10.25.10:FF:000038">
    <property type="entry name" value="Fibrillin 2"/>
    <property type="match status" value="1"/>
</dbReference>
<evidence type="ECO:0000256" key="1">
    <source>
        <dbReference type="ARBA" id="ARBA00004479"/>
    </source>
</evidence>
<comment type="catalytic activity">
    <reaction evidence="16">
        <text>L-seryl-[protein] + ATP = O-phospho-L-seryl-[protein] + ADP + H(+)</text>
        <dbReference type="Rhea" id="RHEA:17989"/>
        <dbReference type="Rhea" id="RHEA-COMP:9863"/>
        <dbReference type="Rhea" id="RHEA-COMP:11604"/>
        <dbReference type="ChEBI" id="CHEBI:15378"/>
        <dbReference type="ChEBI" id="CHEBI:29999"/>
        <dbReference type="ChEBI" id="CHEBI:30616"/>
        <dbReference type="ChEBI" id="CHEBI:83421"/>
        <dbReference type="ChEBI" id="CHEBI:456216"/>
    </reaction>
</comment>
<dbReference type="SMART" id="SM00181">
    <property type="entry name" value="EGF"/>
    <property type="match status" value="2"/>
</dbReference>
<keyword evidence="15" id="KW-0325">Glycoprotein</keyword>
<keyword evidence="11 20" id="KW-0067">ATP-binding</keyword>
<evidence type="ECO:0000256" key="12">
    <source>
        <dbReference type="ARBA" id="ARBA00022989"/>
    </source>
</evidence>
<dbReference type="AlphaFoldDB" id="A0A8S0RSH0"/>
<dbReference type="InterPro" id="IPR000742">
    <property type="entry name" value="EGF"/>
</dbReference>
<dbReference type="SMART" id="SM00220">
    <property type="entry name" value="S_TKc"/>
    <property type="match status" value="1"/>
</dbReference>
<dbReference type="InterPro" id="IPR000152">
    <property type="entry name" value="EGF-type_Asp/Asn_hydroxyl_site"/>
</dbReference>
<dbReference type="PROSITE" id="PS00108">
    <property type="entry name" value="PROTEIN_KINASE_ST"/>
    <property type="match status" value="1"/>
</dbReference>
<dbReference type="PANTHER" id="PTHR27005">
    <property type="entry name" value="WALL-ASSOCIATED RECEPTOR KINASE-LIKE 21"/>
    <property type="match status" value="1"/>
</dbReference>
<dbReference type="GO" id="GO:0004674">
    <property type="term" value="F:protein serine/threonine kinase activity"/>
    <property type="evidence" value="ECO:0007669"/>
    <property type="project" value="UniProtKB-KW"/>
</dbReference>
<evidence type="ECO:0000256" key="9">
    <source>
        <dbReference type="ARBA" id="ARBA00022741"/>
    </source>
</evidence>
<dbReference type="InterPro" id="IPR011009">
    <property type="entry name" value="Kinase-like_dom_sf"/>
</dbReference>
<dbReference type="Proteomes" id="UP000594638">
    <property type="component" value="Unassembled WGS sequence"/>
</dbReference>
<evidence type="ECO:0000256" key="19">
    <source>
        <dbReference type="PROSITE-ProRule" id="PRU00076"/>
    </source>
</evidence>
<feature type="domain" description="EGF-like" evidence="23">
    <location>
        <begin position="187"/>
        <end position="221"/>
    </location>
</feature>
<evidence type="ECO:0000256" key="8">
    <source>
        <dbReference type="ARBA" id="ARBA00022737"/>
    </source>
</evidence>
<dbReference type="Gene3D" id="2.90.20.10">
    <property type="entry name" value="Plasmodium vivax P25 domain"/>
    <property type="match status" value="1"/>
</dbReference>
<keyword evidence="10 24" id="KW-0418">Kinase</keyword>
<dbReference type="CDD" id="cd14066">
    <property type="entry name" value="STKc_IRAK"/>
    <property type="match status" value="1"/>
</dbReference>
<dbReference type="InterPro" id="IPR013695">
    <property type="entry name" value="WAK"/>
</dbReference>
<dbReference type="PROSITE" id="PS00010">
    <property type="entry name" value="ASX_HYDROXYL"/>
    <property type="match status" value="1"/>
</dbReference>
<keyword evidence="4" id="KW-0597">Phosphoprotein</keyword>
<dbReference type="GO" id="GO:0005886">
    <property type="term" value="C:plasma membrane"/>
    <property type="evidence" value="ECO:0007669"/>
    <property type="project" value="TreeGrafter"/>
</dbReference>
<comment type="catalytic activity">
    <reaction evidence="17">
        <text>L-threonyl-[protein] + ATP = O-phospho-L-threonyl-[protein] + ADP + H(+)</text>
        <dbReference type="Rhea" id="RHEA:46608"/>
        <dbReference type="Rhea" id="RHEA-COMP:11060"/>
        <dbReference type="Rhea" id="RHEA-COMP:11605"/>
        <dbReference type="ChEBI" id="CHEBI:15378"/>
        <dbReference type="ChEBI" id="CHEBI:30013"/>
        <dbReference type="ChEBI" id="CHEBI:30616"/>
        <dbReference type="ChEBI" id="CHEBI:61977"/>
        <dbReference type="ChEBI" id="CHEBI:456216"/>
    </reaction>
</comment>
<evidence type="ECO:0000256" key="6">
    <source>
        <dbReference type="ARBA" id="ARBA00022692"/>
    </source>
</evidence>
<dbReference type="OrthoDB" id="4062651at2759"/>
<evidence type="ECO:0000256" key="20">
    <source>
        <dbReference type="PROSITE-ProRule" id="PRU10141"/>
    </source>
</evidence>
<comment type="function">
    <text evidence="18">Serine/threonine-protein kinase that may function as a signaling receptor of extracellular matrix component. Binding to pectin may have significance in the control of cell expansion, morphogenesis and development.</text>
</comment>
<dbReference type="InterPro" id="IPR008271">
    <property type="entry name" value="Ser/Thr_kinase_AS"/>
</dbReference>
<keyword evidence="7" id="KW-0732">Signal</keyword>
<reference evidence="24 25" key="1">
    <citation type="submission" date="2019-12" db="EMBL/GenBank/DDBJ databases">
        <authorList>
            <person name="Alioto T."/>
            <person name="Alioto T."/>
            <person name="Gomez Garrido J."/>
        </authorList>
    </citation>
    <scope>NUCLEOTIDE SEQUENCE [LARGE SCALE GENOMIC DNA]</scope>
</reference>
<organism evidence="24 25">
    <name type="scientific">Olea europaea subsp. europaea</name>
    <dbReference type="NCBI Taxonomy" id="158383"/>
    <lineage>
        <taxon>Eukaryota</taxon>
        <taxon>Viridiplantae</taxon>
        <taxon>Streptophyta</taxon>
        <taxon>Embryophyta</taxon>
        <taxon>Tracheophyta</taxon>
        <taxon>Spermatophyta</taxon>
        <taxon>Magnoliopsida</taxon>
        <taxon>eudicotyledons</taxon>
        <taxon>Gunneridae</taxon>
        <taxon>Pentapetalae</taxon>
        <taxon>asterids</taxon>
        <taxon>lamiids</taxon>
        <taxon>Lamiales</taxon>
        <taxon>Oleaceae</taxon>
        <taxon>Oleeae</taxon>
        <taxon>Olea</taxon>
    </lineage>
</organism>
<protein>
    <submittedName>
        <fullName evidence="24">Serine threonine kinase</fullName>
    </submittedName>
</protein>
<name>A0A8S0RSH0_OLEEU</name>
<keyword evidence="3 19" id="KW-0245">EGF-like domain</keyword>
<evidence type="ECO:0000256" key="13">
    <source>
        <dbReference type="ARBA" id="ARBA00023136"/>
    </source>
</evidence>
<proteinExistence type="predicted"/>
<dbReference type="GO" id="GO:0007166">
    <property type="term" value="P:cell surface receptor signaling pathway"/>
    <property type="evidence" value="ECO:0007669"/>
    <property type="project" value="InterPro"/>
</dbReference>
<evidence type="ECO:0000256" key="5">
    <source>
        <dbReference type="ARBA" id="ARBA00022679"/>
    </source>
</evidence>
<comment type="caution">
    <text evidence="24">The sequence shown here is derived from an EMBL/GenBank/DDBJ whole genome shotgun (WGS) entry which is preliminary data.</text>
</comment>
<keyword evidence="9 20" id="KW-0547">Nucleotide-binding</keyword>
<dbReference type="InterPro" id="IPR001881">
    <property type="entry name" value="EGF-like_Ca-bd_dom"/>
</dbReference>
<evidence type="ECO:0000256" key="4">
    <source>
        <dbReference type="ARBA" id="ARBA00022553"/>
    </source>
</evidence>
<keyword evidence="6 21" id="KW-0812">Transmembrane</keyword>
<evidence type="ECO:0000256" key="16">
    <source>
        <dbReference type="ARBA" id="ARBA00047558"/>
    </source>
</evidence>
<dbReference type="GO" id="GO:0005524">
    <property type="term" value="F:ATP binding"/>
    <property type="evidence" value="ECO:0007669"/>
    <property type="project" value="UniProtKB-UniRule"/>
</dbReference>
<dbReference type="InterPro" id="IPR018097">
    <property type="entry name" value="EGF_Ca-bd_CS"/>
</dbReference>
<evidence type="ECO:0000256" key="2">
    <source>
        <dbReference type="ARBA" id="ARBA00022527"/>
    </source>
</evidence>
<gene>
    <name evidence="24" type="ORF">OLEA9_A113873</name>
</gene>
<dbReference type="Gene3D" id="3.30.200.20">
    <property type="entry name" value="Phosphorylase Kinase, domain 1"/>
    <property type="match status" value="1"/>
</dbReference>
<evidence type="ECO:0000256" key="11">
    <source>
        <dbReference type="ARBA" id="ARBA00022840"/>
    </source>
</evidence>
<dbReference type="InterPro" id="IPR049883">
    <property type="entry name" value="NOTCH1_EGF-like"/>
</dbReference>
<evidence type="ECO:0000313" key="24">
    <source>
        <dbReference type="EMBL" id="CAA2982205.1"/>
    </source>
</evidence>
<dbReference type="InterPro" id="IPR001245">
    <property type="entry name" value="Ser-Thr/Tyr_kinase_cat_dom"/>
</dbReference>
<dbReference type="EMBL" id="CACTIH010003689">
    <property type="protein sequence ID" value="CAA2982205.1"/>
    <property type="molecule type" value="Genomic_DNA"/>
</dbReference>
<dbReference type="SUPFAM" id="SSF57196">
    <property type="entry name" value="EGF/Laminin"/>
    <property type="match status" value="1"/>
</dbReference>
<evidence type="ECO:0000259" key="22">
    <source>
        <dbReference type="PROSITE" id="PS50011"/>
    </source>
</evidence>
<dbReference type="FunFam" id="3.30.200.20:FF:000043">
    <property type="entry name" value="Wall-associated receptor kinase 2"/>
    <property type="match status" value="1"/>
</dbReference>
<dbReference type="PROSITE" id="PS00107">
    <property type="entry name" value="PROTEIN_KINASE_ATP"/>
    <property type="match status" value="1"/>
</dbReference>
<dbReference type="FunFam" id="1.10.510.10:FF:000084">
    <property type="entry name" value="Wall-associated receptor kinase 2"/>
    <property type="match status" value="1"/>
</dbReference>
<comment type="caution">
    <text evidence="19">Lacks conserved residue(s) required for the propagation of feature annotation.</text>
</comment>
<feature type="transmembrane region" description="Helical" evidence="21">
    <location>
        <begin position="232"/>
        <end position="254"/>
    </location>
</feature>
<keyword evidence="2" id="KW-0723">Serine/threonine-protein kinase</keyword>